<dbReference type="Proteomes" id="UP000029643">
    <property type="component" value="Unassembled WGS sequence"/>
</dbReference>
<reference evidence="3 5" key="1">
    <citation type="journal article" date="2014" name="Genome Announc.">
        <title>Draft Genome Sequences of Marine Flavobacterium Algibacter lectus Strains SS8 and NR4.</title>
        <authorList>
            <person name="Takatani N."/>
            <person name="Nakanishi M."/>
            <person name="Meirelles P."/>
            <person name="Mino S."/>
            <person name="Suda W."/>
            <person name="Oshima K."/>
            <person name="Hattori M."/>
            <person name="Ohkuma M."/>
            <person name="Hosokawa M."/>
            <person name="Miyashita K."/>
            <person name="Thompson F.L."/>
            <person name="Niwa A."/>
            <person name="Sawabe T."/>
            <person name="Sawabe T."/>
        </authorList>
    </citation>
    <scope>NUCLEOTIDE SEQUENCE [LARGE SCALE GENOMIC DNA]</scope>
    <source>
        <strain evidence="3">JCM 19274</strain>
        <strain evidence="5">JCM19274</strain>
    </source>
</reference>
<feature type="domain" description="Glycosyl transferase family 1" evidence="1">
    <location>
        <begin position="184"/>
        <end position="342"/>
    </location>
</feature>
<sequence length="367" mass="41815">MTKSKIKSVCILVDCLTGGGAEKAASLVSKSFHEANFDVSIIAMQGEIDYDFKGELYDLSGIIHKIPFFKSLKKMVVLKKTWNKINADFYLDFRIKSNSFRELMFHFFIYDIKKTVLTIHSSRIHNYMPRHILFYKLYNRAKAVVTVSEGIYGATKQLFDFKNLVYIPNFYDTDIILKSKERIQPLDGKYIVAVGRLKNEVKQFDKLILAYKDSLPAKNGIPLFILGRGKDKEMLEGIILKNNLSNMVKLLGFKNNPYPYIKSSQFLLLSSKLEGFGIVLIEALALGVPVISFDCKVGPSEIIQNKKNGILVKDQDFIALKRAIDNMYSDKELYAICKENSKSSVGKYSDKEVLKTWVKLLNSSSKK</sequence>
<dbReference type="STRING" id="221126.SAMN04489722_11361"/>
<dbReference type="PANTHER" id="PTHR12526">
    <property type="entry name" value="GLYCOSYLTRANSFERASE"/>
    <property type="match status" value="1"/>
</dbReference>
<dbReference type="InterPro" id="IPR001296">
    <property type="entry name" value="Glyco_trans_1"/>
</dbReference>
<dbReference type="EMBL" id="BBNU01000013">
    <property type="protein sequence ID" value="GAL80988.1"/>
    <property type="molecule type" value="Genomic_DNA"/>
</dbReference>
<dbReference type="AlphaFoldDB" id="A0A090WXN3"/>
<organism evidence="3 5">
    <name type="scientific">Algibacter lectus</name>
    <dbReference type="NCBI Taxonomy" id="221126"/>
    <lineage>
        <taxon>Bacteria</taxon>
        <taxon>Pseudomonadati</taxon>
        <taxon>Bacteroidota</taxon>
        <taxon>Flavobacteriia</taxon>
        <taxon>Flavobacteriales</taxon>
        <taxon>Flavobacteriaceae</taxon>
        <taxon>Algibacter</taxon>
    </lineage>
</organism>
<dbReference type="Pfam" id="PF00534">
    <property type="entry name" value="Glycos_transf_1"/>
    <property type="match status" value="1"/>
</dbReference>
<evidence type="ECO:0000259" key="2">
    <source>
        <dbReference type="Pfam" id="PF13439"/>
    </source>
</evidence>
<dbReference type="Gene3D" id="3.40.50.2000">
    <property type="entry name" value="Glycogen Phosphorylase B"/>
    <property type="match status" value="2"/>
</dbReference>
<reference evidence="4 6" key="2">
    <citation type="submission" date="2019-03" db="EMBL/GenBank/DDBJ databases">
        <title>Genomic Encyclopedia of Type Strains, Phase III (KMG-III): the genomes of soil and plant-associated and newly described type strains.</title>
        <authorList>
            <person name="Whitman W."/>
        </authorList>
    </citation>
    <scope>NUCLEOTIDE SEQUENCE [LARGE SCALE GENOMIC DNA]</scope>
    <source>
        <strain evidence="4 6">CECT 8301</strain>
    </source>
</reference>
<dbReference type="Proteomes" id="UP000294824">
    <property type="component" value="Unassembled WGS sequence"/>
</dbReference>
<dbReference type="RefSeq" id="WP_042499335.1">
    <property type="nucleotide sequence ID" value="NZ_BBNU01000013.1"/>
</dbReference>
<accession>A0A4R8M4F8</accession>
<evidence type="ECO:0000313" key="4">
    <source>
        <dbReference type="EMBL" id="TDY59608.1"/>
    </source>
</evidence>
<evidence type="ECO:0000259" key="1">
    <source>
        <dbReference type="Pfam" id="PF00534"/>
    </source>
</evidence>
<dbReference type="EMBL" id="SORL01000015">
    <property type="protein sequence ID" value="TDY59608.1"/>
    <property type="molecule type" value="Genomic_DNA"/>
</dbReference>
<dbReference type="Pfam" id="PF13439">
    <property type="entry name" value="Glyco_transf_4"/>
    <property type="match status" value="1"/>
</dbReference>
<keyword evidence="3" id="KW-0808">Transferase</keyword>
<accession>A0A090WXN3</accession>
<name>A0A090WXN3_9FLAO</name>
<gene>
    <name evidence="4" type="ORF">DFQ06_3956</name>
    <name evidence="3" type="ORF">JCM19274_2162</name>
</gene>
<evidence type="ECO:0000313" key="5">
    <source>
        <dbReference type="Proteomes" id="UP000029643"/>
    </source>
</evidence>
<dbReference type="SUPFAM" id="SSF53756">
    <property type="entry name" value="UDP-Glycosyltransferase/glycogen phosphorylase"/>
    <property type="match status" value="1"/>
</dbReference>
<dbReference type="GO" id="GO:0016757">
    <property type="term" value="F:glycosyltransferase activity"/>
    <property type="evidence" value="ECO:0007669"/>
    <property type="project" value="InterPro"/>
</dbReference>
<evidence type="ECO:0000313" key="3">
    <source>
        <dbReference type="EMBL" id="GAL80988.1"/>
    </source>
</evidence>
<proteinExistence type="predicted"/>
<feature type="domain" description="Glycosyltransferase subfamily 4-like N-terminal" evidence="2">
    <location>
        <begin position="19"/>
        <end position="174"/>
    </location>
</feature>
<comment type="caution">
    <text evidence="3">The sequence shown here is derived from an EMBL/GenBank/DDBJ whole genome shotgun (WGS) entry which is preliminary data.</text>
</comment>
<dbReference type="PANTHER" id="PTHR12526:SF630">
    <property type="entry name" value="GLYCOSYLTRANSFERASE"/>
    <property type="match status" value="1"/>
</dbReference>
<keyword evidence="6" id="KW-1185">Reference proteome</keyword>
<protein>
    <submittedName>
        <fullName evidence="3">Glycosyl transferase</fullName>
    </submittedName>
    <submittedName>
        <fullName evidence="4">N-acetylgalactosamine-N, N'-diacetylbacillosaminyl-diphospho-undecaprenol 4-alpha-N-acetylgalactosaminyltransferase</fullName>
    </submittedName>
</protein>
<dbReference type="InterPro" id="IPR028098">
    <property type="entry name" value="Glyco_trans_4-like_N"/>
</dbReference>
<evidence type="ECO:0000313" key="6">
    <source>
        <dbReference type="Proteomes" id="UP000294824"/>
    </source>
</evidence>